<evidence type="ECO:0000313" key="4">
    <source>
        <dbReference type="Proteomes" id="UP000501518"/>
    </source>
</evidence>
<dbReference type="KEGG" id="blut:EW640_13535"/>
<feature type="transmembrane region" description="Helical" evidence="1">
    <location>
        <begin position="98"/>
        <end position="124"/>
    </location>
</feature>
<protein>
    <submittedName>
        <fullName evidence="3">Uncharacterized protein</fullName>
    </submittedName>
</protein>
<dbReference type="EMBL" id="CP035810">
    <property type="protein sequence ID" value="QIN30171.1"/>
    <property type="molecule type" value="Genomic_DNA"/>
</dbReference>
<evidence type="ECO:0000313" key="2">
    <source>
        <dbReference type="EMBL" id="NNG77968.1"/>
    </source>
</evidence>
<evidence type="ECO:0000313" key="3">
    <source>
        <dbReference type="EMBL" id="QIN30171.1"/>
    </source>
</evidence>
<feature type="transmembrane region" description="Helical" evidence="1">
    <location>
        <begin position="171"/>
        <end position="189"/>
    </location>
</feature>
<feature type="transmembrane region" description="Helical" evidence="1">
    <location>
        <begin position="70"/>
        <end position="92"/>
    </location>
</feature>
<keyword evidence="1" id="KW-0472">Membrane</keyword>
<organism evidence="3 4">
    <name type="scientific">Brevibacterium luteolum</name>
    <dbReference type="NCBI Taxonomy" id="199591"/>
    <lineage>
        <taxon>Bacteria</taxon>
        <taxon>Bacillati</taxon>
        <taxon>Actinomycetota</taxon>
        <taxon>Actinomycetes</taxon>
        <taxon>Micrococcales</taxon>
        <taxon>Brevibacteriaceae</taxon>
        <taxon>Brevibacterium</taxon>
    </lineage>
</organism>
<dbReference type="Proteomes" id="UP000549517">
    <property type="component" value="Unassembled WGS sequence"/>
</dbReference>
<feature type="transmembrane region" description="Helical" evidence="1">
    <location>
        <begin position="195"/>
        <end position="221"/>
    </location>
</feature>
<reference evidence="2 5" key="2">
    <citation type="submission" date="2020-05" db="EMBL/GenBank/DDBJ databases">
        <title>MicrobeNet Type strains.</title>
        <authorList>
            <person name="Nicholson A.C."/>
        </authorList>
    </citation>
    <scope>NUCLEOTIDE SEQUENCE [LARGE SCALE GENOMIC DNA]</scope>
    <source>
        <strain evidence="2 5">CCUG 46604</strain>
    </source>
</reference>
<dbReference type="RefSeq" id="WP_165884552.1">
    <property type="nucleotide sequence ID" value="NZ_BAAAKH010000002.1"/>
</dbReference>
<proteinExistence type="predicted"/>
<dbReference type="Proteomes" id="UP000501518">
    <property type="component" value="Chromosome"/>
</dbReference>
<reference evidence="3 4" key="1">
    <citation type="submission" date="2019-02" db="EMBL/GenBank/DDBJ databases">
        <title>Complete Genome Sequence and Methylome Analysis of Brevibacterium luteolum NEB1784.</title>
        <authorList>
            <person name="Fomenkov A."/>
            <person name="Roberts R.J."/>
        </authorList>
    </citation>
    <scope>NUCLEOTIDE SEQUENCE [LARGE SCALE GENOMIC DNA]</scope>
    <source>
        <strain evidence="3 4">NEB1784</strain>
    </source>
</reference>
<accession>A0A6G8KZX0</accession>
<keyword evidence="1" id="KW-0812">Transmembrane</keyword>
<gene>
    <name evidence="3" type="ORF">EW640_13535</name>
    <name evidence="2" type="ORF">HLA91_01055</name>
</gene>
<sequence>MCALSDDQLTRAFRHTNRDRAAAELAQARRAEAAAPSPDAVREEEARQLQAVLAAITGRDSRRCQVLERVMMRLLWVWGASLVLIALAAWLYQHFPGAGATIVGLAGFVGICTLIPAIIIRGIVVRAADRYRTKVIETVLEWSSRQPDRLGRGVDGLPSFPGELGPNDWRLYFGGGLLCMAVGAFVSMLPFTAGAVYAGIVSILVAGAPLIACGVGIMRLLKRMERRLERVSELIVALSHPSSEMRKQPGDRH</sequence>
<keyword evidence="1" id="KW-1133">Transmembrane helix</keyword>
<name>A0A6G8KZX0_9MICO</name>
<evidence type="ECO:0000256" key="1">
    <source>
        <dbReference type="SAM" id="Phobius"/>
    </source>
</evidence>
<dbReference type="AlphaFoldDB" id="A0A6G8KZX0"/>
<dbReference type="EMBL" id="JABEMC010000001">
    <property type="protein sequence ID" value="NNG77968.1"/>
    <property type="molecule type" value="Genomic_DNA"/>
</dbReference>
<evidence type="ECO:0000313" key="5">
    <source>
        <dbReference type="Proteomes" id="UP000549517"/>
    </source>
</evidence>